<dbReference type="RefSeq" id="WP_073127425.1">
    <property type="nucleotide sequence ID" value="NZ_FQZA01000002.1"/>
</dbReference>
<feature type="transmembrane region" description="Helical" evidence="1">
    <location>
        <begin position="21"/>
        <end position="49"/>
    </location>
</feature>
<name>A0A1M6DPS5_9RHOB</name>
<protein>
    <submittedName>
        <fullName evidence="3">YrhK-like protein</fullName>
    </submittedName>
</protein>
<evidence type="ECO:0000256" key="1">
    <source>
        <dbReference type="SAM" id="Phobius"/>
    </source>
</evidence>
<evidence type="ECO:0000313" key="3">
    <source>
        <dbReference type="EMBL" id="SHI75217.1"/>
    </source>
</evidence>
<dbReference type="InterPro" id="IPR025424">
    <property type="entry name" value="YrhK_domain"/>
</dbReference>
<organism evidence="3 4">
    <name type="scientific">Palleronia salina</name>
    <dbReference type="NCBI Taxonomy" id="313368"/>
    <lineage>
        <taxon>Bacteria</taxon>
        <taxon>Pseudomonadati</taxon>
        <taxon>Pseudomonadota</taxon>
        <taxon>Alphaproteobacteria</taxon>
        <taxon>Rhodobacterales</taxon>
        <taxon>Roseobacteraceae</taxon>
        <taxon>Palleronia</taxon>
    </lineage>
</organism>
<gene>
    <name evidence="3" type="ORF">SAMN04488012_102474</name>
</gene>
<feature type="domain" description="YrhK" evidence="2">
    <location>
        <begin position="25"/>
        <end position="78"/>
    </location>
</feature>
<reference evidence="3 4" key="1">
    <citation type="submission" date="2016-11" db="EMBL/GenBank/DDBJ databases">
        <authorList>
            <person name="Jaros S."/>
            <person name="Januszkiewicz K."/>
            <person name="Wedrychowicz H."/>
        </authorList>
    </citation>
    <scope>NUCLEOTIDE SEQUENCE [LARGE SCALE GENOMIC DNA]</scope>
    <source>
        <strain evidence="3 4">DSM 26892</strain>
    </source>
</reference>
<dbReference type="STRING" id="313368.SAMN04488012_102474"/>
<dbReference type="Proteomes" id="UP000184040">
    <property type="component" value="Unassembled WGS sequence"/>
</dbReference>
<dbReference type="EMBL" id="FQZA01000002">
    <property type="protein sequence ID" value="SHI75217.1"/>
    <property type="molecule type" value="Genomic_DNA"/>
</dbReference>
<dbReference type="AlphaFoldDB" id="A0A1M6DPS5"/>
<dbReference type="Pfam" id="PF14145">
    <property type="entry name" value="YrhK"/>
    <property type="match status" value="1"/>
</dbReference>
<keyword evidence="1" id="KW-0812">Transmembrane</keyword>
<keyword evidence="4" id="KW-1185">Reference proteome</keyword>
<keyword evidence="1" id="KW-0472">Membrane</keyword>
<proteinExistence type="predicted"/>
<sequence>MRPTDLFRHETRQQSERTKRIYAWFELAHTCVDFLAAMFFLVGSVLFFWTATETLAIWLFMVGSVLFGVKPTLKVIREVRMLRVGDMSDLADREDNEP</sequence>
<keyword evidence="1" id="KW-1133">Transmembrane helix</keyword>
<evidence type="ECO:0000259" key="2">
    <source>
        <dbReference type="Pfam" id="PF14145"/>
    </source>
</evidence>
<evidence type="ECO:0000313" key="4">
    <source>
        <dbReference type="Proteomes" id="UP000184040"/>
    </source>
</evidence>
<feature type="transmembrane region" description="Helical" evidence="1">
    <location>
        <begin position="55"/>
        <end position="73"/>
    </location>
</feature>
<accession>A0A1M6DPS5</accession>